<proteinExistence type="predicted"/>
<accession>A0A9P0GZF3</accession>
<dbReference type="Proteomes" id="UP001152798">
    <property type="component" value="Chromosome 1"/>
</dbReference>
<evidence type="ECO:0000313" key="2">
    <source>
        <dbReference type="Proteomes" id="UP001152798"/>
    </source>
</evidence>
<protein>
    <submittedName>
        <fullName evidence="1">Uncharacterized protein</fullName>
    </submittedName>
</protein>
<evidence type="ECO:0000313" key="1">
    <source>
        <dbReference type="EMBL" id="CAH1389146.1"/>
    </source>
</evidence>
<dbReference type="EMBL" id="OV725077">
    <property type="protein sequence ID" value="CAH1389146.1"/>
    <property type="molecule type" value="Genomic_DNA"/>
</dbReference>
<dbReference type="OrthoDB" id="10414572at2759"/>
<keyword evidence="2" id="KW-1185">Reference proteome</keyword>
<sequence>MMLRRPWPPLYTAAYPPECFYPPPPAVKPPPREYYLLAPYYRDVLPPPRCPCSCFRRHRSLDTVASEEDAQHYHRPRRSMEDLLVVDRNKPGRKMRVCTVHTSLCLCTFLQ</sequence>
<organism evidence="1 2">
    <name type="scientific">Nezara viridula</name>
    <name type="common">Southern green stink bug</name>
    <name type="synonym">Cimex viridulus</name>
    <dbReference type="NCBI Taxonomy" id="85310"/>
    <lineage>
        <taxon>Eukaryota</taxon>
        <taxon>Metazoa</taxon>
        <taxon>Ecdysozoa</taxon>
        <taxon>Arthropoda</taxon>
        <taxon>Hexapoda</taxon>
        <taxon>Insecta</taxon>
        <taxon>Pterygota</taxon>
        <taxon>Neoptera</taxon>
        <taxon>Paraneoptera</taxon>
        <taxon>Hemiptera</taxon>
        <taxon>Heteroptera</taxon>
        <taxon>Panheteroptera</taxon>
        <taxon>Pentatomomorpha</taxon>
        <taxon>Pentatomoidea</taxon>
        <taxon>Pentatomidae</taxon>
        <taxon>Pentatominae</taxon>
        <taxon>Nezara</taxon>
    </lineage>
</organism>
<reference evidence="1" key="1">
    <citation type="submission" date="2022-01" db="EMBL/GenBank/DDBJ databases">
        <authorList>
            <person name="King R."/>
        </authorList>
    </citation>
    <scope>NUCLEOTIDE SEQUENCE</scope>
</reference>
<dbReference type="AlphaFoldDB" id="A0A9P0GZF3"/>
<name>A0A9P0GZF3_NEZVI</name>
<gene>
    <name evidence="1" type="ORF">NEZAVI_LOCUS601</name>
</gene>